<name>A0ABS4E5N2_9HYPH</name>
<dbReference type="EMBL" id="JAGGJU010000016">
    <property type="protein sequence ID" value="MBP1853237.1"/>
    <property type="molecule type" value="Genomic_DNA"/>
</dbReference>
<sequence>MHEGETEAARLVAEYRKLGGTRRVKIDDNHVTTRTWEGEPAAASDFWNTHIATLDQNRRREVETLLPDINTL</sequence>
<evidence type="ECO:0000313" key="1">
    <source>
        <dbReference type="EMBL" id="MBP1853237.1"/>
    </source>
</evidence>
<accession>A0ABS4E5N2</accession>
<dbReference type="RefSeq" id="WP_209948863.1">
    <property type="nucleotide sequence ID" value="NZ_JAGGJU010000016.1"/>
</dbReference>
<keyword evidence="2" id="KW-1185">Reference proteome</keyword>
<gene>
    <name evidence="1" type="ORF">J2Z17_004698</name>
</gene>
<dbReference type="Proteomes" id="UP000759443">
    <property type="component" value="Unassembled WGS sequence"/>
</dbReference>
<protein>
    <submittedName>
        <fullName evidence="1">Uncharacterized protein</fullName>
    </submittedName>
</protein>
<proteinExistence type="predicted"/>
<organism evidence="1 2">
    <name type="scientific">Rhizobium halophytocola</name>
    <dbReference type="NCBI Taxonomy" id="735519"/>
    <lineage>
        <taxon>Bacteria</taxon>
        <taxon>Pseudomonadati</taxon>
        <taxon>Pseudomonadota</taxon>
        <taxon>Alphaproteobacteria</taxon>
        <taxon>Hyphomicrobiales</taxon>
        <taxon>Rhizobiaceae</taxon>
        <taxon>Rhizobium/Agrobacterium group</taxon>
        <taxon>Rhizobium</taxon>
    </lineage>
</organism>
<evidence type="ECO:0000313" key="2">
    <source>
        <dbReference type="Proteomes" id="UP000759443"/>
    </source>
</evidence>
<comment type="caution">
    <text evidence="1">The sequence shown here is derived from an EMBL/GenBank/DDBJ whole genome shotgun (WGS) entry which is preliminary data.</text>
</comment>
<reference evidence="1 2" key="1">
    <citation type="submission" date="2021-03" db="EMBL/GenBank/DDBJ databases">
        <title>Genomic Encyclopedia of Type Strains, Phase IV (KMG-IV): sequencing the most valuable type-strain genomes for metagenomic binning, comparative biology and taxonomic classification.</title>
        <authorList>
            <person name="Goeker M."/>
        </authorList>
    </citation>
    <scope>NUCLEOTIDE SEQUENCE [LARGE SCALE GENOMIC DNA]</scope>
    <source>
        <strain evidence="1 2">DSM 21600</strain>
    </source>
</reference>